<keyword evidence="5" id="KW-0539">Nucleus</keyword>
<dbReference type="WBParaSite" id="Gr19_v10_g412.t2">
    <property type="protein sequence ID" value="Gr19_v10_g412.t2"/>
    <property type="gene ID" value="Gr19_v10_g412"/>
</dbReference>
<evidence type="ECO:0000313" key="7">
    <source>
        <dbReference type="Proteomes" id="UP000887572"/>
    </source>
</evidence>
<evidence type="ECO:0000256" key="1">
    <source>
        <dbReference type="ARBA" id="ARBA00004123"/>
    </source>
</evidence>
<dbReference type="GO" id="GO:0016251">
    <property type="term" value="F:RNA polymerase II general transcription initiation factor activity"/>
    <property type="evidence" value="ECO:0007669"/>
    <property type="project" value="TreeGrafter"/>
</dbReference>
<evidence type="ECO:0000256" key="4">
    <source>
        <dbReference type="ARBA" id="ARBA00023163"/>
    </source>
</evidence>
<dbReference type="InterPro" id="IPR003162">
    <property type="entry name" value="TFIID-31"/>
</dbReference>
<feature type="compositionally biased region" description="Basic and acidic residues" evidence="6">
    <location>
        <begin position="165"/>
        <end position="175"/>
    </location>
</feature>
<comment type="similarity">
    <text evidence="2">Belongs to the TAF9 family.</text>
</comment>
<keyword evidence="3" id="KW-0805">Transcription regulation</keyword>
<protein>
    <submittedName>
        <fullName evidence="8">Transcription factor CBF/NF-Y/archaeal histone domain-containing protein</fullName>
    </submittedName>
</protein>
<evidence type="ECO:0000256" key="3">
    <source>
        <dbReference type="ARBA" id="ARBA00023015"/>
    </source>
</evidence>
<keyword evidence="7" id="KW-1185">Reference proteome</keyword>
<dbReference type="AlphaFoldDB" id="A0A914HSP3"/>
<dbReference type="GO" id="GO:0051123">
    <property type="term" value="P:RNA polymerase II preinitiation complex assembly"/>
    <property type="evidence" value="ECO:0007669"/>
    <property type="project" value="TreeGrafter"/>
</dbReference>
<evidence type="ECO:0000256" key="5">
    <source>
        <dbReference type="ARBA" id="ARBA00023242"/>
    </source>
</evidence>
<dbReference type="Proteomes" id="UP000887572">
    <property type="component" value="Unplaced"/>
</dbReference>
<name>A0A914HSP3_GLORO</name>
<dbReference type="InterPro" id="IPR009072">
    <property type="entry name" value="Histone-fold"/>
</dbReference>
<organism evidence="7 8">
    <name type="scientific">Globodera rostochiensis</name>
    <name type="common">Golden nematode worm</name>
    <name type="synonym">Heterodera rostochiensis</name>
    <dbReference type="NCBI Taxonomy" id="31243"/>
    <lineage>
        <taxon>Eukaryota</taxon>
        <taxon>Metazoa</taxon>
        <taxon>Ecdysozoa</taxon>
        <taxon>Nematoda</taxon>
        <taxon>Chromadorea</taxon>
        <taxon>Rhabditida</taxon>
        <taxon>Tylenchina</taxon>
        <taxon>Tylenchomorpha</taxon>
        <taxon>Tylenchoidea</taxon>
        <taxon>Heteroderidae</taxon>
        <taxon>Heteroderinae</taxon>
        <taxon>Globodera</taxon>
    </lineage>
</organism>
<dbReference type="GO" id="GO:0046982">
    <property type="term" value="F:protein heterodimerization activity"/>
    <property type="evidence" value="ECO:0007669"/>
    <property type="project" value="InterPro"/>
</dbReference>
<dbReference type="PANTHER" id="PTHR48068">
    <property type="entry name" value="TAF9 RNA POLYMERASE II, TATA BOX-BINDING PROTEIN (TBP)-ASSOCIATED FACTOR"/>
    <property type="match status" value="1"/>
</dbReference>
<dbReference type="Gene3D" id="1.10.20.10">
    <property type="entry name" value="Histone, subunit A"/>
    <property type="match status" value="1"/>
</dbReference>
<dbReference type="GO" id="GO:0003713">
    <property type="term" value="F:transcription coactivator activity"/>
    <property type="evidence" value="ECO:0007669"/>
    <property type="project" value="TreeGrafter"/>
</dbReference>
<reference evidence="8" key="1">
    <citation type="submission" date="2022-11" db="UniProtKB">
        <authorList>
            <consortium name="WormBaseParasite"/>
        </authorList>
    </citation>
    <scope>IDENTIFICATION</scope>
</reference>
<sequence length="183" mass="20976">MRANRVKIMPSQKRLSLCDISYSLTKEILVDARSVSEFSGKKQVDRNDVDFAIKTFNEKHCKDRPSRAFISELAAEKNAHPLPPIRQNFGLRLPNDRFCQLQPNYVYIEKDSVNADKLARASVLMEDSQPISSTKFAAMNNFDPDSVSNLLMTDKSVAKQRKRPYPNEEKEKSVPDEDDDDYD</sequence>
<dbReference type="GO" id="GO:0005669">
    <property type="term" value="C:transcription factor TFIID complex"/>
    <property type="evidence" value="ECO:0007669"/>
    <property type="project" value="TreeGrafter"/>
</dbReference>
<evidence type="ECO:0000256" key="2">
    <source>
        <dbReference type="ARBA" id="ARBA00007646"/>
    </source>
</evidence>
<dbReference type="Pfam" id="PF02291">
    <property type="entry name" value="TFIID-31kDa"/>
    <property type="match status" value="1"/>
</dbReference>
<proteinExistence type="inferred from homology"/>
<keyword evidence="4" id="KW-0804">Transcription</keyword>
<evidence type="ECO:0000313" key="8">
    <source>
        <dbReference type="WBParaSite" id="Gr19_v10_g412.t2"/>
    </source>
</evidence>
<feature type="region of interest" description="Disordered" evidence="6">
    <location>
        <begin position="151"/>
        <end position="183"/>
    </location>
</feature>
<comment type="subcellular location">
    <subcellularLocation>
        <location evidence="1">Nucleus</location>
    </subcellularLocation>
</comment>
<accession>A0A914HSP3</accession>
<dbReference type="InterPro" id="IPR051431">
    <property type="entry name" value="TFIID_subunit_9"/>
</dbReference>
<dbReference type="GO" id="GO:0000124">
    <property type="term" value="C:SAGA complex"/>
    <property type="evidence" value="ECO:0007669"/>
    <property type="project" value="TreeGrafter"/>
</dbReference>
<evidence type="ECO:0000256" key="6">
    <source>
        <dbReference type="SAM" id="MobiDB-lite"/>
    </source>
</evidence>
<dbReference type="PANTHER" id="PTHR48068:SF4">
    <property type="entry name" value="TATA-BOX BINDING PROTEIN ASSOCIATED FACTOR 9"/>
    <property type="match status" value="1"/>
</dbReference>